<gene>
    <name evidence="1" type="ORF">Terrestrivirus4_80</name>
</gene>
<proteinExistence type="predicted"/>
<name>A0A3G4ZME9_9VIRU</name>
<dbReference type="EMBL" id="MK071982">
    <property type="protein sequence ID" value="AYV76032.1"/>
    <property type="molecule type" value="Genomic_DNA"/>
</dbReference>
<accession>A0A3G4ZME9</accession>
<organism evidence="1">
    <name type="scientific">Terrestrivirus sp</name>
    <dbReference type="NCBI Taxonomy" id="2487775"/>
    <lineage>
        <taxon>Viruses</taxon>
        <taxon>Varidnaviria</taxon>
        <taxon>Bamfordvirae</taxon>
        <taxon>Nucleocytoviricota</taxon>
        <taxon>Megaviricetes</taxon>
        <taxon>Imitervirales</taxon>
        <taxon>Mimiviridae</taxon>
        <taxon>Klosneuvirinae</taxon>
    </lineage>
</organism>
<evidence type="ECO:0000313" key="1">
    <source>
        <dbReference type="EMBL" id="AYV76032.1"/>
    </source>
</evidence>
<protein>
    <submittedName>
        <fullName evidence="1">Uncharacterized protein</fullName>
    </submittedName>
</protein>
<sequence length="147" mass="17357">MEEATKYVINKAIELQINKTFAEQLSEHFIDPQFLYDFSCVSDYIGLTKEYLIKHIIKNKKDHKWIHQPGFKYEISESTYIDGKIDNNVFGSLDIIICLCAFIDTEKSKQFSEYCDETRKYLFTNAEKYDIPGLNPDDVRFYVYGFL</sequence>
<reference evidence="1" key="1">
    <citation type="submission" date="2018-10" db="EMBL/GenBank/DDBJ databases">
        <title>Hidden diversity of soil giant viruses.</title>
        <authorList>
            <person name="Schulz F."/>
            <person name="Alteio L."/>
            <person name="Goudeau D."/>
            <person name="Ryan E.M."/>
            <person name="Malmstrom R.R."/>
            <person name="Blanchard J."/>
            <person name="Woyke T."/>
        </authorList>
    </citation>
    <scope>NUCLEOTIDE SEQUENCE</scope>
    <source>
        <strain evidence="1">TEV1</strain>
    </source>
</reference>